<evidence type="ECO:0008006" key="4">
    <source>
        <dbReference type="Google" id="ProtNLM"/>
    </source>
</evidence>
<dbReference type="eggNOG" id="ENOG5031Z6K">
    <property type="taxonomic scope" value="Bacteria"/>
</dbReference>
<feature type="transmembrane region" description="Helical" evidence="1">
    <location>
        <begin position="12"/>
        <end position="34"/>
    </location>
</feature>
<dbReference type="Proteomes" id="UP000002943">
    <property type="component" value="Unassembled WGS sequence"/>
</dbReference>
<keyword evidence="1" id="KW-1133">Transmembrane helix</keyword>
<reference evidence="2 3" key="1">
    <citation type="journal article" date="2012" name="Int. J. Syst. Evol. Microbiol.">
        <title>Vibrio caribbeanicus sp. nov., isolated from the marine sponge Scleritoderma cyanea.</title>
        <authorList>
            <person name="Hoffmann M."/>
            <person name="Monday S.R."/>
            <person name="Allard M.W."/>
            <person name="Strain E.A."/>
            <person name="Whittaker P."/>
            <person name="Naum M."/>
            <person name="McCarthy P.J."/>
            <person name="Lopez J.V."/>
            <person name="Fischer M."/>
            <person name="Brown E.W."/>
        </authorList>
    </citation>
    <scope>NUCLEOTIDE SEQUENCE [LARGE SCALE GENOMIC DNA]</scope>
    <source>
        <strain evidence="2 3">ATCC BAA-2122</strain>
    </source>
</reference>
<comment type="caution">
    <text evidence="2">The sequence shown here is derived from an EMBL/GenBank/DDBJ whole genome shotgun (WGS) entry which is preliminary data.</text>
</comment>
<evidence type="ECO:0000313" key="3">
    <source>
        <dbReference type="Proteomes" id="UP000002943"/>
    </source>
</evidence>
<keyword evidence="1" id="KW-0812">Transmembrane</keyword>
<dbReference type="OrthoDB" id="5878967at2"/>
<dbReference type="AlphaFoldDB" id="E3BF41"/>
<organism evidence="2 3">
    <name type="scientific">Vibrio caribbeanicus ATCC BAA-2122</name>
    <dbReference type="NCBI Taxonomy" id="796620"/>
    <lineage>
        <taxon>Bacteria</taxon>
        <taxon>Pseudomonadati</taxon>
        <taxon>Pseudomonadota</taxon>
        <taxon>Gammaproteobacteria</taxon>
        <taxon>Vibrionales</taxon>
        <taxon>Vibrionaceae</taxon>
        <taxon>Vibrio</taxon>
    </lineage>
</organism>
<protein>
    <recommendedName>
        <fullName evidence="4">Hydroxylamine reductase</fullName>
    </recommendedName>
</protein>
<evidence type="ECO:0000313" key="2">
    <source>
        <dbReference type="EMBL" id="EFP98346.1"/>
    </source>
</evidence>
<name>E3BF41_9VIBR</name>
<sequence length="69" mass="7728">MNRIVTLACALFIGFFTLMFSLVMVVPLAIIALITGKKIERSFKQARFNATNTSNKNTVLEGEFEDVSR</sequence>
<proteinExistence type="predicted"/>
<dbReference type="RefSeq" id="WP_009599500.1">
    <property type="nucleotide sequence ID" value="NZ_AEIU01000006.1"/>
</dbReference>
<gene>
    <name evidence="2" type="ORF">VIBC2010_11366</name>
</gene>
<accession>E3BF41</accession>
<keyword evidence="1" id="KW-0472">Membrane</keyword>
<evidence type="ECO:0000256" key="1">
    <source>
        <dbReference type="SAM" id="Phobius"/>
    </source>
</evidence>
<dbReference type="EMBL" id="AEIU01000006">
    <property type="protein sequence ID" value="EFP98346.1"/>
    <property type="molecule type" value="Genomic_DNA"/>
</dbReference>
<keyword evidence="3" id="KW-1185">Reference proteome</keyword>